<keyword evidence="2" id="KW-1185">Reference proteome</keyword>
<dbReference type="KEGG" id="vg:22111979"/>
<sequence>MFTIETISNRVVKAGKLVAVESFIIVDAEGSLISGTKSYDTREEAQAKIDSMGNLAEGLAFAKAAFPGMADKALVGKANAIAAYLDWIAAGRPVKSVEEAAADVASEETVVAEPAAPAVDEEETF</sequence>
<dbReference type="RefSeq" id="YP_009102765.1">
    <property type="nucleotide sequence ID" value="NC_025450.1"/>
</dbReference>
<dbReference type="OrthoDB" id="19645at10239"/>
<dbReference type="GeneID" id="22111979"/>
<evidence type="ECO:0000313" key="2">
    <source>
        <dbReference type="Proteomes" id="UP000029353"/>
    </source>
</evidence>
<proteinExistence type="predicted"/>
<gene>
    <name evidence="1" type="ORF">phD2B_0019</name>
</gene>
<organism evidence="1 2">
    <name type="scientific">Lelliottia phage phD2B</name>
    <dbReference type="NCBI Taxonomy" id="1542498"/>
    <lineage>
        <taxon>Viruses</taxon>
        <taxon>Duplodnaviria</taxon>
        <taxon>Heunggongvirae</taxon>
        <taxon>Uroviricota</taxon>
        <taxon>Caudoviricetes</taxon>
        <taxon>Autographivirales</taxon>
        <taxon>Autosignataviridae</taxon>
        <taxon>Molineuxvirinae</taxon>
        <taxon>Tuodvirus</taxon>
        <taxon>Tuodvirus phD2B</taxon>
    </lineage>
</organism>
<accession>A0A088FT58</accession>
<reference evidence="1 2" key="1">
    <citation type="submission" date="2014-10" db="EMBL/GenBank/DDBJ databases">
        <title>Complete Genome of Lelliottia podophage phD2B.</title>
        <authorList>
            <person name="Nowicki G."/>
            <person name="Barylski J."/>
            <person name="Kujawa N."/>
            <person name="Gozdzicka-Jozefiak A."/>
        </authorList>
    </citation>
    <scope>NUCLEOTIDE SEQUENCE [LARGE SCALE GENOMIC DNA]</scope>
</reference>
<name>A0A088FT58_9CAUD</name>
<evidence type="ECO:0000313" key="1">
    <source>
        <dbReference type="EMBL" id="AIM51245.1"/>
    </source>
</evidence>
<dbReference type="EMBL" id="KM370384">
    <property type="protein sequence ID" value="AIM51245.1"/>
    <property type="molecule type" value="Genomic_DNA"/>
</dbReference>
<protein>
    <submittedName>
        <fullName evidence="1">Uncharacterized protein</fullName>
    </submittedName>
</protein>
<dbReference type="Proteomes" id="UP000029353">
    <property type="component" value="Segment"/>
</dbReference>